<sequence>MESDEFINLKIPIKKAKSFSTVSIPEFAQIPYQLQTKLDEINESNIDSIVEFIISNYKKNELQIAIDEILFFSNLKQKRNNLYGELLIRIGRSLDKHIDPVIIGKENGFVVRYMYDQGYYTLKQIKNACENCMIIKNKQIYLPLYLFFAHEFGLYEKDAHYYGFSSKYFEKLKEDDYYLLDEILKNGYETNSLTYCIMKDDLVKFKQFIEAGIEKDDTIVLNTFEGLYRDYELYLADAAGYFGAKNILNYLFSLKVRPDDDIIRWSIIGRHTEIIDFLVEKEAEFDGAMKYALQTYDVEICDKILKLDKKPISLLDVSQTGFISGAIYVLGNTEIPGKIDGENVHNSLVNHHRLLSSILLEEDADITFKTKQGRTLLHDAVENGYYEVITKLSTMLCDFLVPDNQETFPLHLAAASGNIDVLKFIFNNSREVLNKTDAVFGIPLHYACRYNFYDGVVFLVNSGAEVNKEGRDGYTPLHIASKRNNEKIVLFLKEHGAEMTKKSEKGHKAKKISHSTLVRGMFN</sequence>
<gene>
    <name evidence="4" type="ORF">TVAG_359030</name>
</gene>
<dbReference type="PANTHER" id="PTHR24198:SF165">
    <property type="entry name" value="ANKYRIN REPEAT-CONTAINING PROTEIN-RELATED"/>
    <property type="match status" value="1"/>
</dbReference>
<evidence type="ECO:0000256" key="1">
    <source>
        <dbReference type="ARBA" id="ARBA00022737"/>
    </source>
</evidence>
<proteinExistence type="predicted"/>
<evidence type="ECO:0000313" key="5">
    <source>
        <dbReference type="Proteomes" id="UP000001542"/>
    </source>
</evidence>
<dbReference type="PROSITE" id="PS50088">
    <property type="entry name" value="ANK_REPEAT"/>
    <property type="match status" value="3"/>
</dbReference>
<dbReference type="VEuPathDB" id="TrichDB:TVAG_359030"/>
<dbReference type="Gene3D" id="1.25.40.20">
    <property type="entry name" value="Ankyrin repeat-containing domain"/>
    <property type="match status" value="1"/>
</dbReference>
<dbReference type="KEGG" id="tva:4769074"/>
<keyword evidence="2 3" id="KW-0040">ANK repeat</keyword>
<dbReference type="InterPro" id="IPR036770">
    <property type="entry name" value="Ankyrin_rpt-contain_sf"/>
</dbReference>
<reference evidence="4" key="2">
    <citation type="journal article" date="2007" name="Science">
        <title>Draft genome sequence of the sexually transmitted pathogen Trichomonas vaginalis.</title>
        <authorList>
            <person name="Carlton J.M."/>
            <person name="Hirt R.P."/>
            <person name="Silva J.C."/>
            <person name="Delcher A.L."/>
            <person name="Schatz M."/>
            <person name="Zhao Q."/>
            <person name="Wortman J.R."/>
            <person name="Bidwell S.L."/>
            <person name="Alsmark U.C.M."/>
            <person name="Besteiro S."/>
            <person name="Sicheritz-Ponten T."/>
            <person name="Noel C.J."/>
            <person name="Dacks J.B."/>
            <person name="Foster P.G."/>
            <person name="Simillion C."/>
            <person name="Van de Peer Y."/>
            <person name="Miranda-Saavedra D."/>
            <person name="Barton G.J."/>
            <person name="Westrop G.D."/>
            <person name="Mueller S."/>
            <person name="Dessi D."/>
            <person name="Fiori P.L."/>
            <person name="Ren Q."/>
            <person name="Paulsen I."/>
            <person name="Zhang H."/>
            <person name="Bastida-Corcuera F.D."/>
            <person name="Simoes-Barbosa A."/>
            <person name="Brown M.T."/>
            <person name="Hayes R.D."/>
            <person name="Mukherjee M."/>
            <person name="Okumura C.Y."/>
            <person name="Schneider R."/>
            <person name="Smith A.J."/>
            <person name="Vanacova S."/>
            <person name="Villalvazo M."/>
            <person name="Haas B.J."/>
            <person name="Pertea M."/>
            <person name="Feldblyum T.V."/>
            <person name="Utterback T.R."/>
            <person name="Shu C.L."/>
            <person name="Osoegawa K."/>
            <person name="de Jong P.J."/>
            <person name="Hrdy I."/>
            <person name="Horvathova L."/>
            <person name="Zubacova Z."/>
            <person name="Dolezal P."/>
            <person name="Malik S.B."/>
            <person name="Logsdon J.M. Jr."/>
            <person name="Henze K."/>
            <person name="Gupta A."/>
            <person name="Wang C.C."/>
            <person name="Dunne R.L."/>
            <person name="Upcroft J.A."/>
            <person name="Upcroft P."/>
            <person name="White O."/>
            <person name="Salzberg S.L."/>
            <person name="Tang P."/>
            <person name="Chiu C.-H."/>
            <person name="Lee Y.-S."/>
            <person name="Embley T.M."/>
            <person name="Coombs G.H."/>
            <person name="Mottram J.C."/>
            <person name="Tachezy J."/>
            <person name="Fraser-Liggett C.M."/>
            <person name="Johnson P.J."/>
        </authorList>
    </citation>
    <scope>NUCLEOTIDE SEQUENCE [LARGE SCALE GENOMIC DNA]</scope>
    <source>
        <strain evidence="4">G3</strain>
    </source>
</reference>
<name>A2E8A5_TRIV3</name>
<dbReference type="AlphaFoldDB" id="A2E8A5"/>
<accession>A2E8A5</accession>
<dbReference type="SMART" id="SM00248">
    <property type="entry name" value="ANK"/>
    <property type="match status" value="5"/>
</dbReference>
<protein>
    <submittedName>
        <fullName evidence="4">Uncharacterized protein</fullName>
    </submittedName>
</protein>
<dbReference type="InterPro" id="IPR002110">
    <property type="entry name" value="Ankyrin_rpt"/>
</dbReference>
<keyword evidence="5" id="KW-1185">Reference proteome</keyword>
<keyword evidence="1" id="KW-0677">Repeat</keyword>
<dbReference type="PANTHER" id="PTHR24198">
    <property type="entry name" value="ANKYRIN REPEAT AND PROTEIN KINASE DOMAIN-CONTAINING PROTEIN"/>
    <property type="match status" value="1"/>
</dbReference>
<evidence type="ECO:0000256" key="3">
    <source>
        <dbReference type="PROSITE-ProRule" id="PRU00023"/>
    </source>
</evidence>
<feature type="repeat" description="ANK" evidence="3">
    <location>
        <begin position="443"/>
        <end position="471"/>
    </location>
</feature>
<organism evidence="4 5">
    <name type="scientific">Trichomonas vaginalis (strain ATCC PRA-98 / G3)</name>
    <dbReference type="NCBI Taxonomy" id="412133"/>
    <lineage>
        <taxon>Eukaryota</taxon>
        <taxon>Metamonada</taxon>
        <taxon>Parabasalia</taxon>
        <taxon>Trichomonadida</taxon>
        <taxon>Trichomonadidae</taxon>
        <taxon>Trichomonas</taxon>
    </lineage>
</organism>
<dbReference type="EMBL" id="DS113325">
    <property type="protein sequence ID" value="EAY11123.1"/>
    <property type="molecule type" value="Genomic_DNA"/>
</dbReference>
<dbReference type="SMR" id="A2E8A5"/>
<dbReference type="RefSeq" id="XP_001323346.1">
    <property type="nucleotide sequence ID" value="XM_001323311.1"/>
</dbReference>
<dbReference type="Proteomes" id="UP000001542">
    <property type="component" value="Unassembled WGS sequence"/>
</dbReference>
<feature type="repeat" description="ANK" evidence="3">
    <location>
        <begin position="472"/>
        <end position="504"/>
    </location>
</feature>
<dbReference type="SUPFAM" id="SSF48403">
    <property type="entry name" value="Ankyrin repeat"/>
    <property type="match status" value="2"/>
</dbReference>
<reference evidence="4" key="1">
    <citation type="submission" date="2006-10" db="EMBL/GenBank/DDBJ databases">
        <authorList>
            <person name="Amadeo P."/>
            <person name="Zhao Q."/>
            <person name="Wortman J."/>
            <person name="Fraser-Liggett C."/>
            <person name="Carlton J."/>
        </authorList>
    </citation>
    <scope>NUCLEOTIDE SEQUENCE</scope>
    <source>
        <strain evidence="4">G3</strain>
    </source>
</reference>
<evidence type="ECO:0000256" key="2">
    <source>
        <dbReference type="ARBA" id="ARBA00023043"/>
    </source>
</evidence>
<feature type="repeat" description="ANK" evidence="3">
    <location>
        <begin position="405"/>
        <end position="437"/>
    </location>
</feature>
<dbReference type="Pfam" id="PF12796">
    <property type="entry name" value="Ank_2"/>
    <property type="match status" value="1"/>
</dbReference>
<dbReference type="eggNOG" id="KOG4177">
    <property type="taxonomic scope" value="Eukaryota"/>
</dbReference>
<dbReference type="PROSITE" id="PS50297">
    <property type="entry name" value="ANK_REP_REGION"/>
    <property type="match status" value="1"/>
</dbReference>
<dbReference type="STRING" id="5722.A2E8A5"/>
<dbReference type="VEuPathDB" id="TrichDB:TVAGG3_1026990"/>
<evidence type="ECO:0000313" key="4">
    <source>
        <dbReference type="EMBL" id="EAY11123.1"/>
    </source>
</evidence>
<dbReference type="InParanoid" id="A2E8A5"/>